<dbReference type="GeneID" id="107006701"/>
<evidence type="ECO:0000313" key="4">
    <source>
        <dbReference type="RefSeq" id="XP_015060705.1"/>
    </source>
</evidence>
<evidence type="ECO:0000313" key="3">
    <source>
        <dbReference type="Proteomes" id="UP000694930"/>
    </source>
</evidence>
<proteinExistence type="predicted"/>
<dbReference type="InterPro" id="IPR006566">
    <property type="entry name" value="FBD"/>
</dbReference>
<dbReference type="RefSeq" id="XP_015060705.1">
    <property type="nucleotide sequence ID" value="XM_015205219.2"/>
</dbReference>
<feature type="chain" id="PRO_5047280371" evidence="1">
    <location>
        <begin position="20"/>
        <end position="159"/>
    </location>
</feature>
<keyword evidence="1" id="KW-0732">Signal</keyword>
<keyword evidence="3" id="KW-1185">Reference proteome</keyword>
<accession>A0ABM1FRJ5</accession>
<evidence type="ECO:0000256" key="1">
    <source>
        <dbReference type="SAM" id="SignalP"/>
    </source>
</evidence>
<evidence type="ECO:0000259" key="2">
    <source>
        <dbReference type="SMART" id="SM00579"/>
    </source>
</evidence>
<dbReference type="Pfam" id="PF23622">
    <property type="entry name" value="LRR_At1g61320_AtMIF1"/>
    <property type="match status" value="1"/>
</dbReference>
<feature type="signal peptide" evidence="1">
    <location>
        <begin position="1"/>
        <end position="19"/>
    </location>
</feature>
<feature type="domain" description="FBD" evidence="2">
    <location>
        <begin position="86"/>
        <end position="158"/>
    </location>
</feature>
<protein>
    <submittedName>
        <fullName evidence="4">Uncharacterized protein LOC107006701</fullName>
    </submittedName>
</protein>
<organism evidence="3 4">
    <name type="scientific">Solanum pennellii</name>
    <name type="common">Tomato</name>
    <name type="synonym">Lycopersicon pennellii</name>
    <dbReference type="NCBI Taxonomy" id="28526"/>
    <lineage>
        <taxon>Eukaryota</taxon>
        <taxon>Viridiplantae</taxon>
        <taxon>Streptophyta</taxon>
        <taxon>Embryophyta</taxon>
        <taxon>Tracheophyta</taxon>
        <taxon>Spermatophyta</taxon>
        <taxon>Magnoliopsida</taxon>
        <taxon>eudicotyledons</taxon>
        <taxon>Gunneridae</taxon>
        <taxon>Pentapetalae</taxon>
        <taxon>asterids</taxon>
        <taxon>lamiids</taxon>
        <taxon>Solanales</taxon>
        <taxon>Solanaceae</taxon>
        <taxon>Solanoideae</taxon>
        <taxon>Solaneae</taxon>
        <taxon>Solanum</taxon>
        <taxon>Solanum subgen. Lycopersicon</taxon>
    </lineage>
</organism>
<sequence length="159" mass="18796">MFWFFYLVYKYLSILELEGWQPPLSTWKFLQLSSELDQLTFPGISSFLQNSSDLETLVIDGYKYQSSDVLLKYTNKDEQTRRFETHYSFPHLKTIKILNFSRSVMPLVKYLLKHATVLEKFIIAARRKESDVFTDYVEIEQELLTFPKSSPQASVSFSY</sequence>
<reference evidence="4" key="2">
    <citation type="submission" date="2025-08" db="UniProtKB">
        <authorList>
            <consortium name="RefSeq"/>
        </authorList>
    </citation>
    <scope>IDENTIFICATION</scope>
</reference>
<gene>
    <name evidence="4" type="primary">LOC107006701</name>
</gene>
<dbReference type="Proteomes" id="UP000694930">
    <property type="component" value="Chromosome 12"/>
</dbReference>
<reference evidence="3" key="1">
    <citation type="journal article" date="2014" name="Nat. Genet.">
        <title>The genome of the stress-tolerant wild tomato species Solanum pennellii.</title>
        <authorList>
            <person name="Bolger A."/>
            <person name="Scossa F."/>
            <person name="Bolger M.E."/>
            <person name="Lanz C."/>
            <person name="Maumus F."/>
            <person name="Tohge T."/>
            <person name="Quesneville H."/>
            <person name="Alseekh S."/>
            <person name="Sorensen I."/>
            <person name="Lichtenstein G."/>
            <person name="Fich E.A."/>
            <person name="Conte M."/>
            <person name="Keller H."/>
            <person name="Schneeberger K."/>
            <person name="Schwacke R."/>
            <person name="Ofner I."/>
            <person name="Vrebalov J."/>
            <person name="Xu Y."/>
            <person name="Osorio S."/>
            <person name="Aflitos S.A."/>
            <person name="Schijlen E."/>
            <person name="Jimenez-Gomez J.M."/>
            <person name="Ryngajllo M."/>
            <person name="Kimura S."/>
            <person name="Kumar R."/>
            <person name="Koenig D."/>
            <person name="Headland L.R."/>
            <person name="Maloof J.N."/>
            <person name="Sinha N."/>
            <person name="van Ham R.C."/>
            <person name="Lankhorst R.K."/>
            <person name="Mao L."/>
            <person name="Vogel A."/>
            <person name="Arsova B."/>
            <person name="Panstruga R."/>
            <person name="Fei Z."/>
            <person name="Rose J.K."/>
            <person name="Zamir D."/>
            <person name="Carrari F."/>
            <person name="Giovannoni J.J."/>
            <person name="Weigel D."/>
            <person name="Usadel B."/>
            <person name="Fernie A.R."/>
        </authorList>
    </citation>
    <scope>NUCLEOTIDE SEQUENCE [LARGE SCALE GENOMIC DNA]</scope>
    <source>
        <strain evidence="3">cv. LA0716</strain>
    </source>
</reference>
<name>A0ABM1FRJ5_SOLPN</name>
<dbReference type="InterPro" id="IPR055357">
    <property type="entry name" value="LRR_At1g61320_AtMIF1"/>
</dbReference>
<dbReference type="SMART" id="SM00579">
    <property type="entry name" value="FBD"/>
    <property type="match status" value="1"/>
</dbReference>